<accession>A0A0F7FAA2</accession>
<dbReference type="InterPro" id="IPR036812">
    <property type="entry name" value="NAD(P)_OxRdtase_dom_sf"/>
</dbReference>
<dbReference type="PANTHER" id="PTHR43364:SF4">
    <property type="entry name" value="NAD(P)-LINKED OXIDOREDUCTASE SUPERFAMILY PROTEIN"/>
    <property type="match status" value="1"/>
</dbReference>
<organism evidence="3 4">
    <name type="scientific">Paenibacillus durus ATCC 35681</name>
    <dbReference type="NCBI Taxonomy" id="1333534"/>
    <lineage>
        <taxon>Bacteria</taxon>
        <taxon>Bacillati</taxon>
        <taxon>Bacillota</taxon>
        <taxon>Bacilli</taxon>
        <taxon>Bacillales</taxon>
        <taxon>Paenibacillaceae</taxon>
        <taxon>Paenibacillus</taxon>
    </lineage>
</organism>
<reference evidence="3 4" key="1">
    <citation type="submission" date="2015-03" db="EMBL/GenBank/DDBJ databases">
        <authorList>
            <person name="Abdul Halim M."/>
        </authorList>
    </citation>
    <scope>NUCLEOTIDE SEQUENCE [LARGE SCALE GENOMIC DNA]</scope>
    <source>
        <strain evidence="3 4">ATCC 35681</strain>
    </source>
</reference>
<protein>
    <recommendedName>
        <fullName evidence="2">NADP-dependent oxidoreductase domain-containing protein</fullName>
    </recommendedName>
</protein>
<dbReference type="GO" id="GO:0005829">
    <property type="term" value="C:cytosol"/>
    <property type="evidence" value="ECO:0007669"/>
    <property type="project" value="TreeGrafter"/>
</dbReference>
<reference evidence="3 4" key="2">
    <citation type="journal article" date="2016" name="Genome Announc.">
        <title>Genome Sequence of a Gram-Positive Diazotroph, Paenibacillus durus Type Strain ATCC 35681.</title>
        <authorList>
            <person name="Halim M.A."/>
            <person name="Rahman A.Y."/>
            <person name="Sim K.S."/>
            <person name="Yam H.C."/>
            <person name="Rahim A.A."/>
            <person name="Ghazali A.H."/>
            <person name="Najimudin N."/>
        </authorList>
    </citation>
    <scope>NUCLEOTIDE SEQUENCE [LARGE SCALE GENOMIC DNA]</scope>
    <source>
        <strain evidence="3 4">ATCC 35681</strain>
    </source>
</reference>
<feature type="domain" description="NADP-dependent oxidoreductase" evidence="2">
    <location>
        <begin position="21"/>
        <end position="83"/>
    </location>
</feature>
<dbReference type="GO" id="GO:0016491">
    <property type="term" value="F:oxidoreductase activity"/>
    <property type="evidence" value="ECO:0007669"/>
    <property type="project" value="UniProtKB-KW"/>
</dbReference>
<name>A0A0F7FAA2_PAEDU</name>
<sequence>MQRLKEAGKIRAIGVSNFNIDQLRVIAKSKDTEIANLVLAWYLTRDEIDSLNPGAKKPAQILANLTTLDVKLNADEIAKIDSIFRDCFKAFQPLSS</sequence>
<dbReference type="PANTHER" id="PTHR43364">
    <property type="entry name" value="NADH-SPECIFIC METHYLGLYOXAL REDUCTASE-RELATED"/>
    <property type="match status" value="1"/>
</dbReference>
<keyword evidence="1" id="KW-0560">Oxidoreductase</keyword>
<dbReference type="Pfam" id="PF00248">
    <property type="entry name" value="Aldo_ket_red"/>
    <property type="match status" value="1"/>
</dbReference>
<evidence type="ECO:0000259" key="2">
    <source>
        <dbReference type="Pfam" id="PF00248"/>
    </source>
</evidence>
<dbReference type="InterPro" id="IPR023210">
    <property type="entry name" value="NADP_OxRdtase_dom"/>
</dbReference>
<evidence type="ECO:0000313" key="3">
    <source>
        <dbReference type="EMBL" id="AKG35580.1"/>
    </source>
</evidence>
<dbReference type="AlphaFoldDB" id="A0A0F7FAA2"/>
<dbReference type="Gene3D" id="3.20.20.100">
    <property type="entry name" value="NADP-dependent oxidoreductase domain"/>
    <property type="match status" value="2"/>
</dbReference>
<gene>
    <name evidence="3" type="ORF">VK70_14180</name>
</gene>
<dbReference type="PROSITE" id="PS00062">
    <property type="entry name" value="ALDOKETO_REDUCTASE_2"/>
    <property type="match status" value="1"/>
</dbReference>
<dbReference type="InterPro" id="IPR018170">
    <property type="entry name" value="Aldo/ket_reductase_CS"/>
</dbReference>
<dbReference type="EMBL" id="CP011114">
    <property type="protein sequence ID" value="AKG35580.1"/>
    <property type="molecule type" value="Genomic_DNA"/>
</dbReference>
<evidence type="ECO:0000313" key="4">
    <source>
        <dbReference type="Proteomes" id="UP000034189"/>
    </source>
</evidence>
<evidence type="ECO:0000256" key="1">
    <source>
        <dbReference type="ARBA" id="ARBA00023002"/>
    </source>
</evidence>
<dbReference type="InterPro" id="IPR050523">
    <property type="entry name" value="AKR_Detox_Biosynth"/>
</dbReference>
<dbReference type="HOGENOM" id="CLU_2357050_0_0_9"/>
<dbReference type="Proteomes" id="UP000034189">
    <property type="component" value="Chromosome"/>
</dbReference>
<proteinExistence type="predicted"/>
<dbReference type="SUPFAM" id="SSF51430">
    <property type="entry name" value="NAD(P)-linked oxidoreductase"/>
    <property type="match status" value="1"/>
</dbReference>